<evidence type="ECO:0000313" key="1">
    <source>
        <dbReference type="EMBL" id="SEC99779.1"/>
    </source>
</evidence>
<organism evidence="1 2">
    <name type="scientific">Pseudomonas frederiksbergensis</name>
    <dbReference type="NCBI Taxonomy" id="104087"/>
    <lineage>
        <taxon>Bacteria</taxon>
        <taxon>Pseudomonadati</taxon>
        <taxon>Pseudomonadota</taxon>
        <taxon>Gammaproteobacteria</taxon>
        <taxon>Pseudomonadales</taxon>
        <taxon>Pseudomonadaceae</taxon>
        <taxon>Pseudomonas</taxon>
    </lineage>
</organism>
<dbReference type="EMBL" id="FNTF01000002">
    <property type="protein sequence ID" value="SEC99779.1"/>
    <property type="molecule type" value="Genomic_DNA"/>
</dbReference>
<dbReference type="Proteomes" id="UP000183114">
    <property type="component" value="Unassembled WGS sequence"/>
</dbReference>
<gene>
    <name evidence="1" type="ORF">SAMN04490185_2528</name>
</gene>
<name>A0A1H4X2I2_9PSED</name>
<evidence type="ECO:0000313" key="2">
    <source>
        <dbReference type="Proteomes" id="UP000183114"/>
    </source>
</evidence>
<sequence length="63" mass="7226">MTLNKYWRPGFGELITWFAMDKNGAVAVMVNNCFVGKKGIYLFVWLVDEEVSSPEIGLHLFQD</sequence>
<reference evidence="1 2" key="1">
    <citation type="submission" date="2016-10" db="EMBL/GenBank/DDBJ databases">
        <authorList>
            <person name="de Groot N.N."/>
        </authorList>
    </citation>
    <scope>NUCLEOTIDE SEQUENCE [LARGE SCALE GENOMIC DNA]</scope>
    <source>
        <strain evidence="1 2">BS3655</strain>
    </source>
</reference>
<proteinExistence type="predicted"/>
<dbReference type="AlphaFoldDB" id="A0A1H4X2I2"/>
<accession>A0A1H4X2I2</accession>
<protein>
    <submittedName>
        <fullName evidence="1">Uncharacterized protein</fullName>
    </submittedName>
</protein>